<gene>
    <name evidence="7" type="ORF">GCM10010411_55940</name>
</gene>
<evidence type="ECO:0000256" key="6">
    <source>
        <dbReference type="SAM" id="Phobius"/>
    </source>
</evidence>
<dbReference type="PANTHER" id="PTHR23513:SF11">
    <property type="entry name" value="STAPHYLOFERRIN A TRANSPORTER"/>
    <property type="match status" value="1"/>
</dbReference>
<feature type="transmembrane region" description="Helical" evidence="6">
    <location>
        <begin position="47"/>
        <end position="68"/>
    </location>
</feature>
<keyword evidence="4 6" id="KW-1133">Transmembrane helix</keyword>
<dbReference type="RefSeq" id="WP_344545432.1">
    <property type="nucleotide sequence ID" value="NZ_BAAATD010000008.1"/>
</dbReference>
<feature type="transmembrane region" description="Helical" evidence="6">
    <location>
        <begin position="252"/>
        <end position="272"/>
    </location>
</feature>
<protein>
    <submittedName>
        <fullName evidence="7">MFS transporter</fullName>
    </submittedName>
</protein>
<evidence type="ECO:0000256" key="1">
    <source>
        <dbReference type="ARBA" id="ARBA00004651"/>
    </source>
</evidence>
<evidence type="ECO:0000256" key="5">
    <source>
        <dbReference type="ARBA" id="ARBA00023136"/>
    </source>
</evidence>
<dbReference type="CDD" id="cd06173">
    <property type="entry name" value="MFS_MefA_like"/>
    <property type="match status" value="1"/>
</dbReference>
<feature type="transmembrane region" description="Helical" evidence="6">
    <location>
        <begin position="369"/>
        <end position="388"/>
    </location>
</feature>
<evidence type="ECO:0000256" key="3">
    <source>
        <dbReference type="ARBA" id="ARBA00022692"/>
    </source>
</evidence>
<dbReference type="Pfam" id="PF07690">
    <property type="entry name" value="MFS_1"/>
    <property type="match status" value="1"/>
</dbReference>
<evidence type="ECO:0000313" key="7">
    <source>
        <dbReference type="EMBL" id="GAA2613857.1"/>
    </source>
</evidence>
<feature type="transmembrane region" description="Helical" evidence="6">
    <location>
        <begin position="303"/>
        <end position="325"/>
    </location>
</feature>
<keyword evidence="3 6" id="KW-0812">Transmembrane</keyword>
<evidence type="ECO:0000313" key="8">
    <source>
        <dbReference type="Proteomes" id="UP001501509"/>
    </source>
</evidence>
<reference evidence="7 8" key="1">
    <citation type="journal article" date="2019" name="Int. J. Syst. Evol. Microbiol.">
        <title>The Global Catalogue of Microorganisms (GCM) 10K type strain sequencing project: providing services to taxonomists for standard genome sequencing and annotation.</title>
        <authorList>
            <consortium name="The Broad Institute Genomics Platform"/>
            <consortium name="The Broad Institute Genome Sequencing Center for Infectious Disease"/>
            <person name="Wu L."/>
            <person name="Ma J."/>
        </authorList>
    </citation>
    <scope>NUCLEOTIDE SEQUENCE [LARGE SCALE GENOMIC DNA]</scope>
    <source>
        <strain evidence="7 8">JCM 6833</strain>
    </source>
</reference>
<comment type="subcellular location">
    <subcellularLocation>
        <location evidence="1">Cell membrane</location>
        <topology evidence="1">Multi-pass membrane protein</topology>
    </subcellularLocation>
</comment>
<dbReference type="SUPFAM" id="SSF103473">
    <property type="entry name" value="MFS general substrate transporter"/>
    <property type="match status" value="1"/>
</dbReference>
<feature type="transmembrane region" description="Helical" evidence="6">
    <location>
        <begin position="279"/>
        <end position="297"/>
    </location>
</feature>
<proteinExistence type="predicted"/>
<dbReference type="InterPro" id="IPR036259">
    <property type="entry name" value="MFS_trans_sf"/>
</dbReference>
<feature type="transmembrane region" description="Helical" evidence="6">
    <location>
        <begin position="216"/>
        <end position="240"/>
    </location>
</feature>
<keyword evidence="2" id="KW-1003">Cell membrane</keyword>
<organism evidence="7 8">
    <name type="scientific">Actinomadura fulvescens</name>
    <dbReference type="NCBI Taxonomy" id="46160"/>
    <lineage>
        <taxon>Bacteria</taxon>
        <taxon>Bacillati</taxon>
        <taxon>Actinomycetota</taxon>
        <taxon>Actinomycetes</taxon>
        <taxon>Streptosporangiales</taxon>
        <taxon>Thermomonosporaceae</taxon>
        <taxon>Actinomadura</taxon>
    </lineage>
</organism>
<comment type="caution">
    <text evidence="7">The sequence shown here is derived from an EMBL/GenBank/DDBJ whole genome shotgun (WGS) entry which is preliminary data.</text>
</comment>
<sequence>MTTLGLATSPTVAPLLAARLISSAGVGFGQVALVWGLKELGYSPSEIAIVVACKGLPAVLILAGGVLGDRFKRHHILAIAELAAGASWLGLAACLLNGRAPLAMLCLLTLLSGTAYFIFLPTVRSVTADLLPPDRRHAGNALVGQTEAVGLLTGLASAGVVVTTMGPAFAAGLKSAMCGLSMVLLLRLDTSVRRTVTPGPIADLAAGWRYFIAHRWMWAMTLQFTTVVIATATFAEIIGPLYMSQHRHGADAWGMVAASEALGALVGAALVLRLKPRRPIPLAVGLLTLTALPMLLIGSGAAVATIALGMLVSGTVKAMYLVLWITELQKTLPIEALARVNGWSILPAYFLTPIALAFAGPLVELNGPATAAIAIGTNIPIASAIVLLSRSWHPRPRLA</sequence>
<keyword evidence="5 6" id="KW-0472">Membrane</keyword>
<name>A0ABN3Q2I0_9ACTN</name>
<dbReference type="Proteomes" id="UP001501509">
    <property type="component" value="Unassembled WGS sequence"/>
</dbReference>
<dbReference type="Gene3D" id="1.20.1250.20">
    <property type="entry name" value="MFS general substrate transporter like domains"/>
    <property type="match status" value="1"/>
</dbReference>
<evidence type="ECO:0000256" key="2">
    <source>
        <dbReference type="ARBA" id="ARBA00022475"/>
    </source>
</evidence>
<keyword evidence="8" id="KW-1185">Reference proteome</keyword>
<feature type="transmembrane region" description="Helical" evidence="6">
    <location>
        <begin position="102"/>
        <end position="120"/>
    </location>
</feature>
<dbReference type="EMBL" id="BAAATD010000008">
    <property type="protein sequence ID" value="GAA2613857.1"/>
    <property type="molecule type" value="Genomic_DNA"/>
</dbReference>
<feature type="transmembrane region" description="Helical" evidence="6">
    <location>
        <begin position="75"/>
        <end position="96"/>
    </location>
</feature>
<dbReference type="InterPro" id="IPR011701">
    <property type="entry name" value="MFS"/>
</dbReference>
<accession>A0ABN3Q2I0</accession>
<dbReference type="PANTHER" id="PTHR23513">
    <property type="entry name" value="INTEGRAL MEMBRANE EFFLUX PROTEIN-RELATED"/>
    <property type="match status" value="1"/>
</dbReference>
<feature type="transmembrane region" description="Helical" evidence="6">
    <location>
        <begin position="346"/>
        <end position="363"/>
    </location>
</feature>
<feature type="transmembrane region" description="Helical" evidence="6">
    <location>
        <begin position="141"/>
        <end position="162"/>
    </location>
</feature>
<evidence type="ECO:0000256" key="4">
    <source>
        <dbReference type="ARBA" id="ARBA00022989"/>
    </source>
</evidence>